<reference evidence="3" key="1">
    <citation type="submission" date="2016-11" db="UniProtKB">
        <authorList>
            <consortium name="WormBaseParasite"/>
        </authorList>
    </citation>
    <scope>IDENTIFICATION</scope>
</reference>
<evidence type="ECO:0000313" key="2">
    <source>
        <dbReference type="Proteomes" id="UP000095282"/>
    </source>
</evidence>
<keyword evidence="2" id="KW-1185">Reference proteome</keyword>
<feature type="region of interest" description="Disordered" evidence="1">
    <location>
        <begin position="1"/>
        <end position="22"/>
    </location>
</feature>
<sequence length="331" mass="38379">MSLSREKSAHQELEKSVARSNKVFEQNKELKEEIRVLKQDNKNINKEVQKLRAKLENQESLTAYDSLKNHNSQKHKNKLRQEDPTKLLADTLSKMGKSDIFKTKLTEYEFFLIYHDAGLTRDSYRKLKRFLTKKGVADPFPPLRSIVKMEKIYGSRDVFDIDKIKVIQKKKDESEVEKLVMVAQLRNIKEFLNRRLQNLIDNKKLIFDKCTGNNIWIAILGDKGSEEFKLSLAVGNVDSPNSSHHLVPVAVFDDDESAENVARFLDKSIRQLNDLKEVKLIIDGKEVVIPIKQFLCGDMKYIYEMLGHQGASSKFSCMFCYHEEKKMVGIY</sequence>
<dbReference type="Pfam" id="PF06918">
    <property type="entry name" value="DUF1280"/>
    <property type="match status" value="1"/>
</dbReference>
<name>A0A1I7TNS3_9PELO</name>
<protein>
    <submittedName>
        <fullName evidence="3">Uncharacterized protein</fullName>
    </submittedName>
</protein>
<dbReference type="STRING" id="1561998.A0A1I7TNS3"/>
<evidence type="ECO:0000256" key="1">
    <source>
        <dbReference type="SAM" id="MobiDB-lite"/>
    </source>
</evidence>
<feature type="region of interest" description="Disordered" evidence="1">
    <location>
        <begin position="64"/>
        <end position="83"/>
    </location>
</feature>
<dbReference type="eggNOG" id="ENOG502RT9I">
    <property type="taxonomic scope" value="Eukaryota"/>
</dbReference>
<dbReference type="PANTHER" id="PTHR31424">
    <property type="entry name" value="PROTEIN CBG23806"/>
    <property type="match status" value="1"/>
</dbReference>
<dbReference type="Proteomes" id="UP000095282">
    <property type="component" value="Unplaced"/>
</dbReference>
<accession>A0A1I7TNS3</accession>
<dbReference type="AlphaFoldDB" id="A0A1I7TNS3"/>
<feature type="compositionally biased region" description="Basic and acidic residues" evidence="1">
    <location>
        <begin position="1"/>
        <end position="17"/>
    </location>
</feature>
<proteinExistence type="predicted"/>
<dbReference type="PANTHER" id="PTHR31424:SF4">
    <property type="entry name" value="AUTOPHAGY-RELATED PROTEIN 14-RELATED"/>
    <property type="match status" value="1"/>
</dbReference>
<evidence type="ECO:0000313" key="3">
    <source>
        <dbReference type="WBParaSite" id="Csp11.Scaffold629.g10272.t1"/>
    </source>
</evidence>
<organism evidence="2 3">
    <name type="scientific">Caenorhabditis tropicalis</name>
    <dbReference type="NCBI Taxonomy" id="1561998"/>
    <lineage>
        <taxon>Eukaryota</taxon>
        <taxon>Metazoa</taxon>
        <taxon>Ecdysozoa</taxon>
        <taxon>Nematoda</taxon>
        <taxon>Chromadorea</taxon>
        <taxon>Rhabditida</taxon>
        <taxon>Rhabditina</taxon>
        <taxon>Rhabditomorpha</taxon>
        <taxon>Rhabditoidea</taxon>
        <taxon>Rhabditidae</taxon>
        <taxon>Peloderinae</taxon>
        <taxon>Caenorhabditis</taxon>
    </lineage>
</organism>
<dbReference type="WBParaSite" id="Csp11.Scaffold629.g10272.t1">
    <property type="protein sequence ID" value="Csp11.Scaffold629.g10272.t1"/>
    <property type="gene ID" value="Csp11.Scaffold629.g10272"/>
</dbReference>
<dbReference type="InterPro" id="IPR009689">
    <property type="entry name" value="DUF1280"/>
</dbReference>